<evidence type="ECO:0000256" key="1">
    <source>
        <dbReference type="ARBA" id="ARBA00004196"/>
    </source>
</evidence>
<dbReference type="Proteomes" id="UP000774130">
    <property type="component" value="Unassembled WGS sequence"/>
</dbReference>
<keyword evidence="9" id="KW-1185">Reference proteome</keyword>
<dbReference type="PANTHER" id="PTHR32347">
    <property type="entry name" value="EFFLUX SYSTEM COMPONENT YKNX-RELATED"/>
    <property type="match status" value="1"/>
</dbReference>
<evidence type="ECO:0000259" key="6">
    <source>
        <dbReference type="Pfam" id="PF25989"/>
    </source>
</evidence>
<reference evidence="8 9" key="1">
    <citation type="submission" date="2021-06" db="EMBL/GenBank/DDBJ databases">
        <title>Enterococcus alishanensis sp. nov., a novel lactic acid bacterium isolated from fresh coffee beans.</title>
        <authorList>
            <person name="Chen Y.-S."/>
        </authorList>
    </citation>
    <scope>NUCLEOTIDE SEQUENCE [LARGE SCALE GENOMIC DNA]</scope>
    <source>
        <strain evidence="8 9">ALS3</strain>
    </source>
</reference>
<feature type="transmembrane region" description="Helical" evidence="4">
    <location>
        <begin position="21"/>
        <end position="39"/>
    </location>
</feature>
<feature type="domain" description="YknX-like C-terminal permuted SH3-like" evidence="6">
    <location>
        <begin position="334"/>
        <end position="398"/>
    </location>
</feature>
<evidence type="ECO:0000256" key="2">
    <source>
        <dbReference type="ARBA" id="ARBA00023054"/>
    </source>
</evidence>
<dbReference type="InterPro" id="IPR058636">
    <property type="entry name" value="Beta-barrel_YknX"/>
</dbReference>
<keyword evidence="4" id="KW-0472">Membrane</keyword>
<feature type="domain" description="YknX-like barrel-sandwich hybrid" evidence="5">
    <location>
        <begin position="74"/>
        <end position="243"/>
    </location>
</feature>
<comment type="caution">
    <text evidence="8">The sequence shown here is derived from an EMBL/GenBank/DDBJ whole genome shotgun (WGS) entry which is preliminary data.</text>
</comment>
<dbReference type="PANTHER" id="PTHR32347:SF14">
    <property type="entry name" value="EFFLUX SYSTEM COMPONENT YKNX-RELATED"/>
    <property type="match status" value="1"/>
</dbReference>
<dbReference type="InterPro" id="IPR058637">
    <property type="entry name" value="YknX-like_C"/>
</dbReference>
<accession>A0ABS6TG27</accession>
<comment type="subcellular location">
    <subcellularLocation>
        <location evidence="1">Cell envelope</location>
    </subcellularLocation>
</comment>
<keyword evidence="4" id="KW-0812">Transmembrane</keyword>
<evidence type="ECO:0000259" key="7">
    <source>
        <dbReference type="Pfam" id="PF25990"/>
    </source>
</evidence>
<keyword evidence="2 3" id="KW-0175">Coiled coil</keyword>
<evidence type="ECO:0000259" key="5">
    <source>
        <dbReference type="Pfam" id="PF25984"/>
    </source>
</evidence>
<gene>
    <name evidence="8" type="ORF">KUA55_14050</name>
</gene>
<dbReference type="InterPro" id="IPR058639">
    <property type="entry name" value="BSH_YknX-like"/>
</dbReference>
<evidence type="ECO:0000313" key="9">
    <source>
        <dbReference type="Proteomes" id="UP000774130"/>
    </source>
</evidence>
<evidence type="ECO:0000256" key="4">
    <source>
        <dbReference type="SAM" id="Phobius"/>
    </source>
</evidence>
<evidence type="ECO:0000256" key="3">
    <source>
        <dbReference type="SAM" id="Coils"/>
    </source>
</evidence>
<feature type="domain" description="YknX-like beta-barrel" evidence="7">
    <location>
        <begin position="249"/>
        <end position="327"/>
    </location>
</feature>
<dbReference type="Pfam" id="PF25984">
    <property type="entry name" value="BSH_YknX"/>
    <property type="match status" value="1"/>
</dbReference>
<keyword evidence="4" id="KW-1133">Transmembrane helix</keyword>
<protein>
    <submittedName>
        <fullName evidence="8">Efflux RND transporter periplasmic adaptor subunit</fullName>
    </submittedName>
</protein>
<dbReference type="EMBL" id="JAHUZB010000006">
    <property type="protein sequence ID" value="MBV7391807.1"/>
    <property type="molecule type" value="Genomic_DNA"/>
</dbReference>
<dbReference type="InterPro" id="IPR050465">
    <property type="entry name" value="UPF0194_transport"/>
</dbReference>
<dbReference type="Pfam" id="PF25990">
    <property type="entry name" value="Beta-barrel_YknX"/>
    <property type="match status" value="1"/>
</dbReference>
<proteinExistence type="predicted"/>
<dbReference type="Pfam" id="PF25989">
    <property type="entry name" value="YknX_C"/>
    <property type="match status" value="1"/>
</dbReference>
<name>A0ABS6TG27_9ENTE</name>
<dbReference type="RefSeq" id="WP_218327018.1">
    <property type="nucleotide sequence ID" value="NZ_JAHUZB010000006.1"/>
</dbReference>
<sequence>MKKIKRPSLKKPLTKKQKIRYSIIGGVVLLVLLIGAVIFSQTRSQTTEDTYDTVELKKADDLTFKGVVEATTTQDYYMDQSLGKITTINVTDGQEIAENTVLLTYENQEYQNQAEQQSETIAKLTQAVTSAQESLAAAQTRQARAQQQVNEATNNYNVTSDPTQKEMYKQERDQYQAALETAQDGVLQARQALDLANVDLNSANQSVAQAQQKVTQTVTSNSAGKVYVNEKGKNDATTPVVQVISDEVSIEGTATEYDYSRLQQDQSVIIRPNVTDKEIAGTITRVGQLPEQAPATTTQASSGSSVSNYSFTVKPAENLQYGYNVQISLPVDEIRLPRKAVVNADDEQYVYLVKDGKAKRTKVETEDRDGYLIVVSGLKENDRIVSNPDSEISDGQTLAVN</sequence>
<feature type="coiled-coil region" evidence="3">
    <location>
        <begin position="107"/>
        <end position="213"/>
    </location>
</feature>
<organism evidence="8 9">
    <name type="scientific">Enterococcus alishanensis</name>
    <dbReference type="NCBI Taxonomy" id="1303817"/>
    <lineage>
        <taxon>Bacteria</taxon>
        <taxon>Bacillati</taxon>
        <taxon>Bacillota</taxon>
        <taxon>Bacilli</taxon>
        <taxon>Lactobacillales</taxon>
        <taxon>Enterococcaceae</taxon>
        <taxon>Enterococcus</taxon>
    </lineage>
</organism>
<evidence type="ECO:0000313" key="8">
    <source>
        <dbReference type="EMBL" id="MBV7391807.1"/>
    </source>
</evidence>